<dbReference type="PANTHER" id="PTHR21879">
    <property type="entry name" value="FI03362P-RELATED-RELATED"/>
    <property type="match status" value="1"/>
</dbReference>
<dbReference type="InterPro" id="IPR012464">
    <property type="entry name" value="DUF1676"/>
</dbReference>
<dbReference type="EMBL" id="JBBCAQ010000022">
    <property type="protein sequence ID" value="KAK7591293.1"/>
    <property type="molecule type" value="Genomic_DNA"/>
</dbReference>
<reference evidence="4 5" key="1">
    <citation type="submission" date="2024-03" db="EMBL/GenBank/DDBJ databases">
        <title>Adaptation during the transition from Ophiocordyceps entomopathogen to insect associate is accompanied by gene loss and intensified selection.</title>
        <authorList>
            <person name="Ward C.M."/>
            <person name="Onetto C.A."/>
            <person name="Borneman A.R."/>
        </authorList>
    </citation>
    <scope>NUCLEOTIDE SEQUENCE [LARGE SCALE GENOMIC DNA]</scope>
    <source>
        <strain evidence="4">AWRI1</strain>
        <tissue evidence="4">Single Adult Female</tissue>
    </source>
</reference>
<dbReference type="Proteomes" id="UP001367676">
    <property type="component" value="Unassembled WGS sequence"/>
</dbReference>
<dbReference type="GO" id="GO:0016020">
    <property type="term" value="C:membrane"/>
    <property type="evidence" value="ECO:0007669"/>
    <property type="project" value="TreeGrafter"/>
</dbReference>
<feature type="region of interest" description="Disordered" evidence="1">
    <location>
        <begin position="224"/>
        <end position="257"/>
    </location>
</feature>
<feature type="signal peptide" evidence="3">
    <location>
        <begin position="1"/>
        <end position="23"/>
    </location>
</feature>
<dbReference type="PANTHER" id="PTHR21879:SF12">
    <property type="entry name" value="OSIRIS 12"/>
    <property type="match status" value="1"/>
</dbReference>
<dbReference type="Pfam" id="PF07898">
    <property type="entry name" value="DUF1676"/>
    <property type="match status" value="1"/>
</dbReference>
<evidence type="ECO:0000313" key="5">
    <source>
        <dbReference type="Proteomes" id="UP001367676"/>
    </source>
</evidence>
<protein>
    <submittedName>
        <fullName evidence="4">Uncharacterized protein</fullName>
    </submittedName>
</protein>
<comment type="caution">
    <text evidence="4">The sequence shown here is derived from an EMBL/GenBank/DDBJ whole genome shotgun (WGS) entry which is preliminary data.</text>
</comment>
<dbReference type="AlphaFoldDB" id="A0AAN9TLL5"/>
<keyword evidence="5" id="KW-1185">Reference proteome</keyword>
<keyword evidence="3" id="KW-0732">Signal</keyword>
<name>A0AAN9TLL5_9HEMI</name>
<evidence type="ECO:0000256" key="3">
    <source>
        <dbReference type="SAM" id="SignalP"/>
    </source>
</evidence>
<keyword evidence="2" id="KW-0812">Transmembrane</keyword>
<proteinExistence type="predicted"/>
<keyword evidence="2" id="KW-1133">Transmembrane helix</keyword>
<feature type="compositionally biased region" description="Polar residues" evidence="1">
    <location>
        <begin position="244"/>
        <end position="257"/>
    </location>
</feature>
<gene>
    <name evidence="4" type="ORF">V9T40_002906</name>
</gene>
<evidence type="ECO:0000313" key="4">
    <source>
        <dbReference type="EMBL" id="KAK7591293.1"/>
    </source>
</evidence>
<feature type="transmembrane region" description="Helical" evidence="2">
    <location>
        <begin position="160"/>
        <end position="182"/>
    </location>
</feature>
<keyword evidence="2" id="KW-0472">Membrane</keyword>
<accession>A0AAN9TLL5</accession>
<feature type="chain" id="PRO_5042848851" evidence="3">
    <location>
        <begin position="24"/>
        <end position="257"/>
    </location>
</feature>
<sequence>MASGVTYFVLIILSIFQIESILCADESASNWSIVPSFVSKLYGDCERKDFEIVDCLKVKVVSLLDRITKSDVIKLDETISLVRESGRGDYSRALSENDVESDLTGDEDKSSTLNSMIIDRISRFLSSHSVKIGFPKIDAASFAKSLEEGRGKMKKTMGMFMMAGMMKAMMMIPLSIGMLFILAGKALIISKIALVLSLLITLKKLLSKPTEHVVHESHGWNAGGGSGGWDKRSYRPQDPVYNPNAGQNLAYSSYTNQ</sequence>
<evidence type="ECO:0000256" key="2">
    <source>
        <dbReference type="SAM" id="Phobius"/>
    </source>
</evidence>
<evidence type="ECO:0000256" key="1">
    <source>
        <dbReference type="SAM" id="MobiDB-lite"/>
    </source>
</evidence>
<organism evidence="4 5">
    <name type="scientific">Parthenolecanium corni</name>
    <dbReference type="NCBI Taxonomy" id="536013"/>
    <lineage>
        <taxon>Eukaryota</taxon>
        <taxon>Metazoa</taxon>
        <taxon>Ecdysozoa</taxon>
        <taxon>Arthropoda</taxon>
        <taxon>Hexapoda</taxon>
        <taxon>Insecta</taxon>
        <taxon>Pterygota</taxon>
        <taxon>Neoptera</taxon>
        <taxon>Paraneoptera</taxon>
        <taxon>Hemiptera</taxon>
        <taxon>Sternorrhyncha</taxon>
        <taxon>Coccoidea</taxon>
        <taxon>Coccidae</taxon>
        <taxon>Parthenolecanium</taxon>
    </lineage>
</organism>